<dbReference type="EMBL" id="PJEX01000051">
    <property type="protein sequence ID" value="TKW57048.1"/>
    <property type="molecule type" value="Genomic_DNA"/>
</dbReference>
<dbReference type="STRING" id="1306861.A0A4U6XMY3"/>
<name>A0A4U6XMY3_9PEZI</name>
<reference evidence="3 4" key="1">
    <citation type="journal article" date="2019" name="PLoS ONE">
        <title>Comparative genome analysis indicates high evolutionary potential of pathogenicity genes in Colletotrichum tanaceti.</title>
        <authorList>
            <person name="Lelwala R.V."/>
            <person name="Korhonen P.K."/>
            <person name="Young N.D."/>
            <person name="Scott J.B."/>
            <person name="Ades P.A."/>
            <person name="Gasser R.B."/>
            <person name="Taylor P.W.J."/>
        </authorList>
    </citation>
    <scope>NUCLEOTIDE SEQUENCE [LARGE SCALE GENOMIC DNA]</scope>
    <source>
        <strain evidence="3">BRIP57314</strain>
    </source>
</reference>
<feature type="compositionally biased region" description="Acidic residues" evidence="1">
    <location>
        <begin position="625"/>
        <end position="636"/>
    </location>
</feature>
<protein>
    <recommendedName>
        <fullName evidence="2">Heterokaryon incompatibility domain-containing protein</fullName>
    </recommendedName>
</protein>
<feature type="domain" description="Heterokaryon incompatibility" evidence="2">
    <location>
        <begin position="219"/>
        <end position="371"/>
    </location>
</feature>
<feature type="region of interest" description="Disordered" evidence="1">
    <location>
        <begin position="619"/>
        <end position="707"/>
    </location>
</feature>
<dbReference type="Pfam" id="PF06985">
    <property type="entry name" value="HET"/>
    <property type="match status" value="1"/>
</dbReference>
<dbReference type="OrthoDB" id="3486565at2759"/>
<feature type="compositionally biased region" description="Acidic residues" evidence="1">
    <location>
        <begin position="644"/>
        <end position="655"/>
    </location>
</feature>
<accession>A0A4U6XMY3</accession>
<dbReference type="PANTHER" id="PTHR33112">
    <property type="entry name" value="DOMAIN PROTEIN, PUTATIVE-RELATED"/>
    <property type="match status" value="1"/>
</dbReference>
<dbReference type="PANTHER" id="PTHR33112:SF16">
    <property type="entry name" value="HETEROKARYON INCOMPATIBILITY DOMAIN-CONTAINING PROTEIN"/>
    <property type="match status" value="1"/>
</dbReference>
<evidence type="ECO:0000313" key="3">
    <source>
        <dbReference type="EMBL" id="TKW57048.1"/>
    </source>
</evidence>
<organism evidence="3 4">
    <name type="scientific">Colletotrichum tanaceti</name>
    <dbReference type="NCBI Taxonomy" id="1306861"/>
    <lineage>
        <taxon>Eukaryota</taxon>
        <taxon>Fungi</taxon>
        <taxon>Dikarya</taxon>
        <taxon>Ascomycota</taxon>
        <taxon>Pezizomycotina</taxon>
        <taxon>Sordariomycetes</taxon>
        <taxon>Hypocreomycetidae</taxon>
        <taxon>Glomerellales</taxon>
        <taxon>Glomerellaceae</taxon>
        <taxon>Colletotrichum</taxon>
        <taxon>Colletotrichum destructivum species complex</taxon>
    </lineage>
</organism>
<evidence type="ECO:0000259" key="2">
    <source>
        <dbReference type="Pfam" id="PF06985"/>
    </source>
</evidence>
<feature type="compositionally biased region" description="Acidic residues" evidence="1">
    <location>
        <begin position="682"/>
        <end position="700"/>
    </location>
</feature>
<comment type="caution">
    <text evidence="3">The sequence shown here is derived from an EMBL/GenBank/DDBJ whole genome shotgun (WGS) entry which is preliminary data.</text>
</comment>
<keyword evidence="4" id="KW-1185">Reference proteome</keyword>
<dbReference type="InterPro" id="IPR010730">
    <property type="entry name" value="HET"/>
</dbReference>
<evidence type="ECO:0000256" key="1">
    <source>
        <dbReference type="SAM" id="MobiDB-lite"/>
    </source>
</evidence>
<gene>
    <name evidence="3" type="ORF">CTA1_5420</name>
</gene>
<dbReference type="AlphaFoldDB" id="A0A4U6XMY3"/>
<dbReference type="Proteomes" id="UP000310108">
    <property type="component" value="Unassembled WGS sequence"/>
</dbReference>
<sequence length="767" mass="85599">MESCVTCRDFLRLAFFPERVSDYSSRVCSRDEQRRIKQSAQDCRLCQKIYHFLEASHESVFGLPDSDDSNQSLKLEVFPKKSSLHGEETLLSSVTFRNGVPRDLYAGNGIPSDMLHSLNFSVWADEASSGPDSSIGPTTTETPAHVSFVTWPPILQGTPAETNGLVRKLLRNCLDHHESCRLVQPEEELELPSRVLSIKDDAGVLSVKLVENDGLSGRYCALSHCWGPEDKRPLRTLRGNMTDHLASIPWSELPATFQDAITLTRDLGFEYIWIDSLCIVQDDEKDWFDESKKMASVYRRASLVVAAVSAENSTQGLSKPERPDSLTFRVPYHITQEASSHAGYYKIAASIRQETTSIRGPLRDRAWAFQEWYLGRRKVFFTSEGVNWQCGGIECNERGTDVDLGLYETMSWLDCLREYTDKLLTVPSDRLVALLGIVAEMQKSRSDSFVPEFGVWEDDLAEQLLWRPTAAMRDNLLGLPSWCWAATEGTKLWLVDERDNAMVKSAVNAVSLGKSGSVNASGSLTRSTIAPLPLRDCCFWHFEDITVGDWNAPIDERILPGYINEHYDIGRFPILNPNGTDRVLGLAVFDRGIHFSECFCFMLGSTGRIVRTDPCHPDFDKDSSGSEEDWSTDVEDSGGAPEESGVEDGGNDDSDIEHGSFHRKKDWQTVDPASSSGVEESGVGDDGDGDDDWSVDESEDGYPGYTHGDTDACVDIFKAGRSKEVHWALLLQPVDDTMKKFARVGVALLWPRALKMAKGEVTEFEIV</sequence>
<evidence type="ECO:0000313" key="4">
    <source>
        <dbReference type="Proteomes" id="UP000310108"/>
    </source>
</evidence>
<proteinExistence type="predicted"/>